<evidence type="ECO:0000256" key="2">
    <source>
        <dbReference type="SAM" id="SignalP"/>
    </source>
</evidence>
<dbReference type="GO" id="GO:0006508">
    <property type="term" value="P:proteolysis"/>
    <property type="evidence" value="ECO:0007669"/>
    <property type="project" value="InterPro"/>
</dbReference>
<evidence type="ECO:0000313" key="5">
    <source>
        <dbReference type="Proteomes" id="UP000295344"/>
    </source>
</evidence>
<sequence length="498" mass="50121">MRAPRLIGVAVCALLAASALWSGADTAPQESRETVRSFLRVAPAAATAGAAGLTPADIASAYGLTSGTAGTVAVVTAYSVPTLESDLAVYRSTFGLPACGTVDGCLRIVGQRGTATLPRADADWGQETSLDVDAVSAACPDCRILVVQADGASIGQLGAAVDTAVRLGADAVSASWGDTEWRSWSGTAAHFSHPGVPVVAATGDDGQAAAVFPAALPDVIAVGGTTLTSTAGGASPLTVQQVDGGSVTTATTSSAVAKDRIALARAKASLKAAKHRVAVAKARLHRAEVRRARAATAHDRAHWRHRVRDLSRSLSTARASVSASSKRVSSAEATLLRDVLRDASAKAAARARAGQGDRTGWIETAWRGAGSGCSSVVPRPSWQPATTCAHRATADVAADADPETGIATYDTFGTVADSADGWMVAGGTSLAAPLVAAMLVRSGHAAGYSSAEPLYERAGAFWDVTGGSNGSCGTALCDAGVGYDGPTGVGSPRSLASF</sequence>
<dbReference type="Gene3D" id="3.40.50.200">
    <property type="entry name" value="Peptidase S8/S53 domain"/>
    <property type="match status" value="2"/>
</dbReference>
<dbReference type="OrthoDB" id="3480681at2"/>
<dbReference type="Proteomes" id="UP000295344">
    <property type="component" value="Unassembled WGS sequence"/>
</dbReference>
<protein>
    <submittedName>
        <fullName evidence="4">Subtilase family protein</fullName>
    </submittedName>
</protein>
<dbReference type="InterPro" id="IPR050819">
    <property type="entry name" value="Tripeptidyl-peptidase_I"/>
</dbReference>
<reference evidence="4 5" key="1">
    <citation type="submission" date="2019-03" db="EMBL/GenBank/DDBJ databases">
        <title>Genomic Encyclopedia of Archaeal and Bacterial Type Strains, Phase II (KMG-II): from individual species to whole genera.</title>
        <authorList>
            <person name="Goeker M."/>
        </authorList>
    </citation>
    <scope>NUCLEOTIDE SEQUENCE [LARGE SCALE GENOMIC DNA]</scope>
    <source>
        <strain evidence="4 5">DSM 24782</strain>
    </source>
</reference>
<evidence type="ECO:0000256" key="1">
    <source>
        <dbReference type="SAM" id="Coils"/>
    </source>
</evidence>
<feature type="coiled-coil region" evidence="1">
    <location>
        <begin position="263"/>
        <end position="290"/>
    </location>
</feature>
<dbReference type="GO" id="GO:0004252">
    <property type="term" value="F:serine-type endopeptidase activity"/>
    <property type="evidence" value="ECO:0007669"/>
    <property type="project" value="InterPro"/>
</dbReference>
<dbReference type="RefSeq" id="WP_133764088.1">
    <property type="nucleotide sequence ID" value="NZ_BAAARP010000001.1"/>
</dbReference>
<name>A0A4R7FPL5_9MICO</name>
<keyword evidence="1" id="KW-0175">Coiled coil</keyword>
<dbReference type="PROSITE" id="PS51695">
    <property type="entry name" value="SEDOLISIN"/>
    <property type="match status" value="1"/>
</dbReference>
<keyword evidence="2" id="KW-0732">Signal</keyword>
<organism evidence="4 5">
    <name type="scientific">Amnibacterium kyonggiense</name>
    <dbReference type="NCBI Taxonomy" id="595671"/>
    <lineage>
        <taxon>Bacteria</taxon>
        <taxon>Bacillati</taxon>
        <taxon>Actinomycetota</taxon>
        <taxon>Actinomycetes</taxon>
        <taxon>Micrococcales</taxon>
        <taxon>Microbacteriaceae</taxon>
        <taxon>Amnibacterium</taxon>
    </lineage>
</organism>
<proteinExistence type="predicted"/>
<dbReference type="PANTHER" id="PTHR14218:SF15">
    <property type="entry name" value="TRIPEPTIDYL-PEPTIDASE 1"/>
    <property type="match status" value="1"/>
</dbReference>
<accession>A0A4R7FPL5</accession>
<feature type="domain" description="Peptidase S53" evidence="3">
    <location>
        <begin position="52"/>
        <end position="498"/>
    </location>
</feature>
<gene>
    <name evidence="4" type="ORF">CLV52_0232</name>
</gene>
<keyword evidence="5" id="KW-1185">Reference proteome</keyword>
<comment type="caution">
    <text evidence="4">The sequence shown here is derived from an EMBL/GenBank/DDBJ whole genome shotgun (WGS) entry which is preliminary data.</text>
</comment>
<feature type="signal peptide" evidence="2">
    <location>
        <begin position="1"/>
        <end position="24"/>
    </location>
</feature>
<dbReference type="PANTHER" id="PTHR14218">
    <property type="entry name" value="PROTEASE S8 TRIPEPTIDYL PEPTIDASE I CLN2"/>
    <property type="match status" value="1"/>
</dbReference>
<dbReference type="InterPro" id="IPR030400">
    <property type="entry name" value="Sedolisin_dom"/>
</dbReference>
<dbReference type="EMBL" id="SOAM01000001">
    <property type="protein sequence ID" value="TDS79695.1"/>
    <property type="molecule type" value="Genomic_DNA"/>
</dbReference>
<dbReference type="InterPro" id="IPR036852">
    <property type="entry name" value="Peptidase_S8/S53_dom_sf"/>
</dbReference>
<dbReference type="SUPFAM" id="SSF52743">
    <property type="entry name" value="Subtilisin-like"/>
    <property type="match status" value="1"/>
</dbReference>
<evidence type="ECO:0000313" key="4">
    <source>
        <dbReference type="EMBL" id="TDS79695.1"/>
    </source>
</evidence>
<dbReference type="GO" id="GO:0008240">
    <property type="term" value="F:tripeptidyl-peptidase activity"/>
    <property type="evidence" value="ECO:0007669"/>
    <property type="project" value="TreeGrafter"/>
</dbReference>
<dbReference type="AlphaFoldDB" id="A0A4R7FPL5"/>
<evidence type="ECO:0000259" key="3">
    <source>
        <dbReference type="PROSITE" id="PS51695"/>
    </source>
</evidence>
<feature type="chain" id="PRO_5020375510" evidence="2">
    <location>
        <begin position="25"/>
        <end position="498"/>
    </location>
</feature>